<dbReference type="EMBL" id="JAZHXJ010002902">
    <property type="protein sequence ID" value="KAL1836163.1"/>
    <property type="molecule type" value="Genomic_DNA"/>
</dbReference>
<evidence type="ECO:0000256" key="1">
    <source>
        <dbReference type="SAM" id="MobiDB-lite"/>
    </source>
</evidence>
<evidence type="ECO:0000313" key="3">
    <source>
        <dbReference type="Proteomes" id="UP001586593"/>
    </source>
</evidence>
<proteinExistence type="predicted"/>
<name>A0ABR3V4G6_9PEZI</name>
<sequence length="314" mass="33919">MELESIIALDVLSIYEYAQRGNLKKMQSRSGQALISAMGLSIHMHSGDDEYAEARRRVWWMTYLCATQAYVVGNSKPSFSVFAPSFTAEYPTLPSDPEAFTILIRSQQAILASTQFVIDLKTAMATHSDMTPIYDRMTELDRNLDPLIAASDAWILPGSTTTPVDFSEVAVSRALRGIARIKLNSARIKVHRYCAFFDLPVFTQKHCDLGAKEPADNGGGGDSLDVGSWPFCSTATLMARPDAAVATSYPASGGSGSSHFAPSTSSPGGSSSAHSSPCASAPPSTSPRPSRTCPTRTLWAPPPRRRRAISRPPR</sequence>
<dbReference type="Proteomes" id="UP001586593">
    <property type="component" value="Unassembled WGS sequence"/>
</dbReference>
<feature type="compositionally biased region" description="Basic residues" evidence="1">
    <location>
        <begin position="303"/>
        <end position="314"/>
    </location>
</feature>
<protein>
    <recommendedName>
        <fullName evidence="4">Transcription factor domain-containing protein</fullName>
    </recommendedName>
</protein>
<dbReference type="PANTHER" id="PTHR47431">
    <property type="entry name" value="ZN(II)2CYS6 TRANSCRIPTION FACTOR (EUROFUNG)-RELATED"/>
    <property type="match status" value="1"/>
</dbReference>
<keyword evidence="3" id="KW-1185">Reference proteome</keyword>
<evidence type="ECO:0008006" key="4">
    <source>
        <dbReference type="Google" id="ProtNLM"/>
    </source>
</evidence>
<dbReference type="CDD" id="cd12148">
    <property type="entry name" value="fungal_TF_MHR"/>
    <property type="match status" value="1"/>
</dbReference>
<organism evidence="2 3">
    <name type="scientific">Phialemonium thermophilum</name>
    <dbReference type="NCBI Taxonomy" id="223376"/>
    <lineage>
        <taxon>Eukaryota</taxon>
        <taxon>Fungi</taxon>
        <taxon>Dikarya</taxon>
        <taxon>Ascomycota</taxon>
        <taxon>Pezizomycotina</taxon>
        <taxon>Sordariomycetes</taxon>
        <taxon>Sordariomycetidae</taxon>
        <taxon>Cephalothecales</taxon>
        <taxon>Cephalothecaceae</taxon>
        <taxon>Phialemonium</taxon>
    </lineage>
</organism>
<reference evidence="2 3" key="1">
    <citation type="journal article" date="2024" name="Commun. Biol.">
        <title>Comparative genomic analysis of thermophilic fungi reveals convergent evolutionary adaptations and gene losses.</title>
        <authorList>
            <person name="Steindorff A.S."/>
            <person name="Aguilar-Pontes M.V."/>
            <person name="Robinson A.J."/>
            <person name="Andreopoulos B."/>
            <person name="LaButti K."/>
            <person name="Kuo A."/>
            <person name="Mondo S."/>
            <person name="Riley R."/>
            <person name="Otillar R."/>
            <person name="Haridas S."/>
            <person name="Lipzen A."/>
            <person name="Grimwood J."/>
            <person name="Schmutz J."/>
            <person name="Clum A."/>
            <person name="Reid I.D."/>
            <person name="Moisan M.C."/>
            <person name="Butler G."/>
            <person name="Nguyen T.T.M."/>
            <person name="Dewar K."/>
            <person name="Conant G."/>
            <person name="Drula E."/>
            <person name="Henrissat B."/>
            <person name="Hansel C."/>
            <person name="Singer S."/>
            <person name="Hutchinson M.I."/>
            <person name="de Vries R.P."/>
            <person name="Natvig D.O."/>
            <person name="Powell A.J."/>
            <person name="Tsang A."/>
            <person name="Grigoriev I.V."/>
        </authorList>
    </citation>
    <scope>NUCLEOTIDE SEQUENCE [LARGE SCALE GENOMIC DNA]</scope>
    <source>
        <strain evidence="2 3">ATCC 24622</strain>
    </source>
</reference>
<accession>A0ABR3V4G6</accession>
<evidence type="ECO:0000313" key="2">
    <source>
        <dbReference type="EMBL" id="KAL1836163.1"/>
    </source>
</evidence>
<feature type="compositionally biased region" description="Low complexity" evidence="1">
    <location>
        <begin position="261"/>
        <end position="299"/>
    </location>
</feature>
<gene>
    <name evidence="2" type="ORF">VTK73DRAFT_5186</name>
</gene>
<comment type="caution">
    <text evidence="2">The sequence shown here is derived from an EMBL/GenBank/DDBJ whole genome shotgun (WGS) entry which is preliminary data.</text>
</comment>
<feature type="region of interest" description="Disordered" evidence="1">
    <location>
        <begin position="247"/>
        <end position="314"/>
    </location>
</feature>
<dbReference type="PANTHER" id="PTHR47431:SF5">
    <property type="entry name" value="ZN(II)2CYS6 TRANSCRIPTION FACTOR (EUROFUNG)"/>
    <property type="match status" value="1"/>
</dbReference>